<evidence type="ECO:0000256" key="4">
    <source>
        <dbReference type="ARBA" id="ARBA00022475"/>
    </source>
</evidence>
<evidence type="ECO:0000256" key="2">
    <source>
        <dbReference type="ARBA" id="ARBA00008034"/>
    </source>
</evidence>
<comment type="subcellular location">
    <subcellularLocation>
        <location evidence="1 8">Cell membrane</location>
        <topology evidence="1 8">Multi-pass membrane protein</topology>
    </subcellularLocation>
</comment>
<dbReference type="SUPFAM" id="SSF81345">
    <property type="entry name" value="ABC transporter involved in vitamin B12 uptake, BtuC"/>
    <property type="match status" value="1"/>
</dbReference>
<accession>S5THB8</accession>
<reference evidence="10 11" key="1">
    <citation type="submission" date="2012-11" db="EMBL/GenBank/DDBJ databases">
        <title>The complete genome sequence of Corynebacterium maris Coryn-1 (=DSM 45190).</title>
        <authorList>
            <person name="Schaffert L."/>
            <person name="Albersmeier A."/>
            <person name="Kalinowski J."/>
            <person name="Ruckert C."/>
        </authorList>
    </citation>
    <scope>NUCLEOTIDE SEQUENCE [LARGE SCALE GENOMIC DNA]</scope>
    <source>
        <strain evidence="11">Coryn-1</strain>
    </source>
</reference>
<feature type="transmembrane region" description="Helical" evidence="9">
    <location>
        <begin position="232"/>
        <end position="253"/>
    </location>
</feature>
<evidence type="ECO:0000256" key="6">
    <source>
        <dbReference type="ARBA" id="ARBA00022989"/>
    </source>
</evidence>
<keyword evidence="4" id="KW-1003">Cell membrane</keyword>
<dbReference type="InterPro" id="IPR001626">
    <property type="entry name" value="ABC_TroCD"/>
</dbReference>
<dbReference type="GO" id="GO:0055085">
    <property type="term" value="P:transmembrane transport"/>
    <property type="evidence" value="ECO:0007669"/>
    <property type="project" value="InterPro"/>
</dbReference>
<proteinExistence type="inferred from homology"/>
<evidence type="ECO:0000256" key="1">
    <source>
        <dbReference type="ARBA" id="ARBA00004651"/>
    </source>
</evidence>
<feature type="transmembrane region" description="Helical" evidence="9">
    <location>
        <begin position="41"/>
        <end position="61"/>
    </location>
</feature>
<dbReference type="CDD" id="cd06550">
    <property type="entry name" value="TM_ABC_iron-siderophores_like"/>
    <property type="match status" value="1"/>
</dbReference>
<dbReference type="PANTHER" id="PTHR30477:SF3">
    <property type="entry name" value="METAL TRANSPORT SYSTEM MEMBRANE PROTEIN CT_069-RELATED"/>
    <property type="match status" value="1"/>
</dbReference>
<dbReference type="eggNOG" id="COG1108">
    <property type="taxonomic scope" value="Bacteria"/>
</dbReference>
<evidence type="ECO:0000313" key="10">
    <source>
        <dbReference type="EMBL" id="AGS34088.1"/>
    </source>
</evidence>
<dbReference type="RefSeq" id="WP_020934021.1">
    <property type="nucleotide sequence ID" value="NC_021915.1"/>
</dbReference>
<evidence type="ECO:0000256" key="8">
    <source>
        <dbReference type="RuleBase" id="RU003943"/>
    </source>
</evidence>
<keyword evidence="6 9" id="KW-1133">Transmembrane helix</keyword>
<feature type="transmembrane region" description="Helical" evidence="9">
    <location>
        <begin position="67"/>
        <end position="86"/>
    </location>
</feature>
<evidence type="ECO:0000256" key="3">
    <source>
        <dbReference type="ARBA" id="ARBA00022448"/>
    </source>
</evidence>
<sequence length="287" mass="30083">MELLTDHTYAMTLYGATAIGVVAGALGTFAYLRKQSMISDVISHSALPGVLVVFLLLTALGHSGRNLLGLMIGAVAVGTLAVYVTNLIPRISRVRLDAAMAVTLSSFFGLGMLLMQYISHNPIPDKGGVQDYLFGNASSITRADLLVSVVVGAITLAVVALFFKEFTLQSFDRRQAHVMGFNNTLIDALMFGSIAVATVIGLKSVGLVLMVAFIVTPPAIARQWTATAASMTVLSGLAGGVASAIGTWLSIAYGPMPTGPVIVVTLFVMLLGSLALSPRRRHAMAEA</sequence>
<dbReference type="HOGENOM" id="CLU_028808_0_0_11"/>
<dbReference type="Pfam" id="PF00950">
    <property type="entry name" value="ABC-3"/>
    <property type="match status" value="1"/>
</dbReference>
<dbReference type="InterPro" id="IPR037294">
    <property type="entry name" value="ABC_BtuC-like"/>
</dbReference>
<feature type="transmembrane region" description="Helical" evidence="9">
    <location>
        <begin position="145"/>
        <end position="163"/>
    </location>
</feature>
<dbReference type="Proteomes" id="UP000015388">
    <property type="component" value="Chromosome"/>
</dbReference>
<dbReference type="STRING" id="1224163.B841_03025"/>
<feature type="transmembrane region" description="Helical" evidence="9">
    <location>
        <begin position="259"/>
        <end position="277"/>
    </location>
</feature>
<evidence type="ECO:0000256" key="9">
    <source>
        <dbReference type="SAM" id="Phobius"/>
    </source>
</evidence>
<keyword evidence="3 8" id="KW-0813">Transport</keyword>
<dbReference type="PANTHER" id="PTHR30477">
    <property type="entry name" value="ABC-TRANSPORTER METAL-BINDING PROTEIN"/>
    <property type="match status" value="1"/>
</dbReference>
<comment type="similarity">
    <text evidence="2 8">Belongs to the ABC-3 integral membrane protein family.</text>
</comment>
<dbReference type="KEGG" id="cmd:B841_03025"/>
<feature type="transmembrane region" description="Helical" evidence="9">
    <location>
        <begin position="207"/>
        <end position="225"/>
    </location>
</feature>
<feature type="transmembrane region" description="Helical" evidence="9">
    <location>
        <begin position="12"/>
        <end position="32"/>
    </location>
</feature>
<dbReference type="EMBL" id="CP003924">
    <property type="protein sequence ID" value="AGS34088.1"/>
    <property type="molecule type" value="Genomic_DNA"/>
</dbReference>
<dbReference type="OrthoDB" id="1016457at2"/>
<keyword evidence="11" id="KW-1185">Reference proteome</keyword>
<evidence type="ECO:0000256" key="5">
    <source>
        <dbReference type="ARBA" id="ARBA00022692"/>
    </source>
</evidence>
<feature type="transmembrane region" description="Helical" evidence="9">
    <location>
        <begin position="98"/>
        <end position="118"/>
    </location>
</feature>
<protein>
    <submittedName>
        <fullName evidence="10">ABC transporter</fullName>
    </submittedName>
</protein>
<dbReference type="PATRIC" id="fig|1224163.3.peg.607"/>
<dbReference type="AlphaFoldDB" id="S5THB8"/>
<evidence type="ECO:0000313" key="11">
    <source>
        <dbReference type="Proteomes" id="UP000015388"/>
    </source>
</evidence>
<organism evidence="10 11">
    <name type="scientific">Corynebacterium maris DSM 45190</name>
    <dbReference type="NCBI Taxonomy" id="1224163"/>
    <lineage>
        <taxon>Bacteria</taxon>
        <taxon>Bacillati</taxon>
        <taxon>Actinomycetota</taxon>
        <taxon>Actinomycetes</taxon>
        <taxon>Mycobacteriales</taxon>
        <taxon>Corynebacteriaceae</taxon>
        <taxon>Corynebacterium</taxon>
    </lineage>
</organism>
<name>S5THB8_9CORY</name>
<gene>
    <name evidence="10" type="ORF">B841_03025</name>
</gene>
<keyword evidence="7 9" id="KW-0472">Membrane</keyword>
<keyword evidence="5 8" id="KW-0812">Transmembrane</keyword>
<evidence type="ECO:0000256" key="7">
    <source>
        <dbReference type="ARBA" id="ARBA00023136"/>
    </source>
</evidence>
<dbReference type="GO" id="GO:0010043">
    <property type="term" value="P:response to zinc ion"/>
    <property type="evidence" value="ECO:0007669"/>
    <property type="project" value="TreeGrafter"/>
</dbReference>
<feature type="transmembrane region" description="Helical" evidence="9">
    <location>
        <begin position="184"/>
        <end position="201"/>
    </location>
</feature>
<dbReference type="GO" id="GO:0043190">
    <property type="term" value="C:ATP-binding cassette (ABC) transporter complex"/>
    <property type="evidence" value="ECO:0007669"/>
    <property type="project" value="InterPro"/>
</dbReference>
<dbReference type="Gene3D" id="1.10.3470.10">
    <property type="entry name" value="ABC transporter involved in vitamin B12 uptake, BtuC"/>
    <property type="match status" value="1"/>
</dbReference>